<dbReference type="AlphaFoldDB" id="A0A812I1J3"/>
<organism evidence="3 4">
    <name type="scientific">Symbiodinium natans</name>
    <dbReference type="NCBI Taxonomy" id="878477"/>
    <lineage>
        <taxon>Eukaryota</taxon>
        <taxon>Sar</taxon>
        <taxon>Alveolata</taxon>
        <taxon>Dinophyceae</taxon>
        <taxon>Suessiales</taxon>
        <taxon>Symbiodiniaceae</taxon>
        <taxon>Symbiodinium</taxon>
    </lineage>
</organism>
<evidence type="ECO:0000256" key="1">
    <source>
        <dbReference type="SAM" id="Coils"/>
    </source>
</evidence>
<evidence type="ECO:0000256" key="2">
    <source>
        <dbReference type="SAM" id="MobiDB-lite"/>
    </source>
</evidence>
<evidence type="ECO:0000313" key="3">
    <source>
        <dbReference type="EMBL" id="CAE6968731.1"/>
    </source>
</evidence>
<feature type="compositionally biased region" description="Basic and acidic residues" evidence="2">
    <location>
        <begin position="84"/>
        <end position="100"/>
    </location>
</feature>
<feature type="region of interest" description="Disordered" evidence="2">
    <location>
        <begin position="1"/>
        <end position="100"/>
    </location>
</feature>
<proteinExistence type="predicted"/>
<evidence type="ECO:0000313" key="4">
    <source>
        <dbReference type="Proteomes" id="UP000604046"/>
    </source>
</evidence>
<comment type="caution">
    <text evidence="3">The sequence shown here is derived from an EMBL/GenBank/DDBJ whole genome shotgun (WGS) entry which is preliminary data.</text>
</comment>
<dbReference type="Proteomes" id="UP000604046">
    <property type="component" value="Unassembled WGS sequence"/>
</dbReference>
<feature type="compositionally biased region" description="Basic residues" evidence="2">
    <location>
        <begin position="459"/>
        <end position="498"/>
    </location>
</feature>
<feature type="compositionally biased region" description="Basic and acidic residues" evidence="2">
    <location>
        <begin position="446"/>
        <end position="456"/>
    </location>
</feature>
<dbReference type="EMBL" id="CAJNDS010000136">
    <property type="protein sequence ID" value="CAE6968731.1"/>
    <property type="molecule type" value="Genomic_DNA"/>
</dbReference>
<feature type="region of interest" description="Disordered" evidence="2">
    <location>
        <begin position="299"/>
        <end position="327"/>
    </location>
</feature>
<keyword evidence="1" id="KW-0175">Coiled coil</keyword>
<protein>
    <submittedName>
        <fullName evidence="3">Uncharacterized protein</fullName>
    </submittedName>
</protein>
<feature type="compositionally biased region" description="Basic and acidic residues" evidence="2">
    <location>
        <begin position="387"/>
        <end position="402"/>
    </location>
</feature>
<accession>A0A812I1J3</accession>
<feature type="region of interest" description="Disordered" evidence="2">
    <location>
        <begin position="377"/>
        <end position="509"/>
    </location>
</feature>
<reference evidence="3" key="1">
    <citation type="submission" date="2021-02" db="EMBL/GenBank/DDBJ databases">
        <authorList>
            <person name="Dougan E. K."/>
            <person name="Rhodes N."/>
            <person name="Thang M."/>
            <person name="Chan C."/>
        </authorList>
    </citation>
    <scope>NUCLEOTIDE SEQUENCE</scope>
</reference>
<feature type="coiled-coil region" evidence="1">
    <location>
        <begin position="194"/>
        <end position="249"/>
    </location>
</feature>
<name>A0A812I1J3_9DINO</name>
<sequence length="509" mass="58015">MAEEHSNVMEQRVEELAEMREGAMARRENLLQENAPEKKEESEAPEGEKEEEKGSEDEQKASSEKAESYSESYYSSSSEEEEGPKEAEKPKEGEGHKTEDYILLSEEGLWAVTRQSALLDEENRMILEGENALNMDFVRSERLKQIYDDFQTRMKQPTEQLPDSFGSQVEKWGAEAMDLLTDLRDSEEIIHGDRDEIEQRLDGARKKFEKKKEEIAESLKEADGLKKEMDEAEKEFQEATEEVKDFQISKDVVKGVVVMMRTAGEVMKALIDERPEFGRLFEKKRERVSLYDLIKKKREAESEAEPMGKEPMGKASEKKGVTMQPKTKAMPKRAMNCEAMAQQALDLGGVVPTREDRIAAGSSLFCKHCFLTSKEDPRTKMCGTGKLENEKSSDWPKSRDGNGPECAKGFPKEELEEAKKEDEVKIKWSFPELEDERKAKMAKAKAAKESVEKEQALKAAKKKKSGKKEKKEGKAKKEKKERKSKKENKETKTKKKAKAPAAEIQNEDL</sequence>
<feature type="compositionally biased region" description="Basic and acidic residues" evidence="2">
    <location>
        <begin position="410"/>
        <end position="426"/>
    </location>
</feature>
<gene>
    <name evidence="3" type="ORF">SNAT2548_LOCUS2364</name>
</gene>
<keyword evidence="4" id="KW-1185">Reference proteome</keyword>
<feature type="compositionally biased region" description="Basic and acidic residues" evidence="2">
    <location>
        <begin position="1"/>
        <end position="68"/>
    </location>
</feature>
<feature type="compositionally biased region" description="Basic and acidic residues" evidence="2">
    <location>
        <begin position="299"/>
        <end position="320"/>
    </location>
</feature>